<dbReference type="InterPro" id="IPR049258">
    <property type="entry name" value="ODAD1_CC"/>
</dbReference>
<evidence type="ECO:0000313" key="6">
    <source>
        <dbReference type="RefSeq" id="XP_031567371.1"/>
    </source>
</evidence>
<dbReference type="KEGG" id="aten:116302271"/>
<protein>
    <submittedName>
        <fullName evidence="6">Outer dynein arm protein 1-like</fullName>
    </submittedName>
</protein>
<evidence type="ECO:0000256" key="3">
    <source>
        <dbReference type="SAM" id="MobiDB-lite"/>
    </source>
</evidence>
<accession>A0A6P8IKC0</accession>
<name>A0A6P8IKC0_ACTTE</name>
<feature type="coiled-coil region" evidence="2">
    <location>
        <begin position="136"/>
        <end position="205"/>
    </location>
</feature>
<dbReference type="GeneID" id="116302271"/>
<feature type="region of interest" description="Disordered" evidence="3">
    <location>
        <begin position="524"/>
        <end position="543"/>
    </location>
</feature>
<dbReference type="RefSeq" id="XP_031567371.1">
    <property type="nucleotide sequence ID" value="XM_031711511.1"/>
</dbReference>
<dbReference type="OrthoDB" id="6766775at2759"/>
<dbReference type="Gene3D" id="1.10.287.1490">
    <property type="match status" value="1"/>
</dbReference>
<sequence>MKDDDKVDPMEAQLEAQQELASLHRQYRCMRNAKKAYATETENVIRRQKAVIEALVEEKTELMTLKNVAGRVVTQVEDEKSLDDINDLLEKEDGIQREMESERKKVDEIDGSIHSLETKIAKQRQTMKGVTNVTKNVAVQKHIRVLKNRLDNLSKKFNVAMAGNQKLRMNIDNVNGQKARFKKMFRRLENSLAEIKCEIEKTSETATSHFNARDEAQHRMASLRERGERDLTMYNNEIKDVMRAIEHDRKLRKFMMTKAEDRASILEEETLARELRKLNMHLGGLKLEAKKYEEIFEKIKEATGIHDTDTLVSSFIENEDTNFALFNYVNAMNTEIEELQDQIKFLKEETEQTKNEGVANDVRRKEILQELEAQLAAVTAQSSALTKEIKTSRKIIETAKPKIERIFVGMKCDRSAITDLLGGGTTIDDYNVMQYLGIVEQKCNELLQIKALLKAKSALEDLQKEGSVVEGLQGAGPQPVQAKLSINPPSIEEESDLMLQTSDTKPLTMDDVQALLVQLTTRGGTSKGAGAGVASKQGRKKRL</sequence>
<evidence type="ECO:0000259" key="4">
    <source>
        <dbReference type="Pfam" id="PF21773"/>
    </source>
</evidence>
<dbReference type="FunCoup" id="A0A6P8IKC0">
    <property type="interactions" value="48"/>
</dbReference>
<proteinExistence type="predicted"/>
<evidence type="ECO:0000256" key="1">
    <source>
        <dbReference type="ARBA" id="ARBA00023054"/>
    </source>
</evidence>
<organism evidence="5 6">
    <name type="scientific">Actinia tenebrosa</name>
    <name type="common">Australian red waratah sea anemone</name>
    <dbReference type="NCBI Taxonomy" id="6105"/>
    <lineage>
        <taxon>Eukaryota</taxon>
        <taxon>Metazoa</taxon>
        <taxon>Cnidaria</taxon>
        <taxon>Anthozoa</taxon>
        <taxon>Hexacorallia</taxon>
        <taxon>Actiniaria</taxon>
        <taxon>Actiniidae</taxon>
        <taxon>Actinia</taxon>
    </lineage>
</organism>
<dbReference type="AlphaFoldDB" id="A0A6P8IKC0"/>
<dbReference type="PANTHER" id="PTHR21694:SF18">
    <property type="entry name" value="COILED-COIL DOMAIN-CONTAINING PROTEIN 63"/>
    <property type="match status" value="1"/>
</dbReference>
<dbReference type="PANTHER" id="PTHR21694">
    <property type="entry name" value="COILED-COIL DOMAIN-CONTAINING PROTEIN 63"/>
    <property type="match status" value="1"/>
</dbReference>
<dbReference type="InterPro" id="IPR051876">
    <property type="entry name" value="ODA-DC/CCD"/>
</dbReference>
<evidence type="ECO:0000313" key="5">
    <source>
        <dbReference type="Proteomes" id="UP000515163"/>
    </source>
</evidence>
<gene>
    <name evidence="6" type="primary">LOC116302271</name>
</gene>
<keyword evidence="1 2" id="KW-0175">Coiled coil</keyword>
<evidence type="ECO:0000256" key="2">
    <source>
        <dbReference type="SAM" id="Coils"/>
    </source>
</evidence>
<dbReference type="InParanoid" id="A0A6P8IKC0"/>
<dbReference type="Proteomes" id="UP000515163">
    <property type="component" value="Unplaced"/>
</dbReference>
<dbReference type="Pfam" id="PF21773">
    <property type="entry name" value="ODAD1_CC"/>
    <property type="match status" value="1"/>
</dbReference>
<feature type="domain" description="ODAD1 central coiled coil region" evidence="4">
    <location>
        <begin position="140"/>
        <end position="422"/>
    </location>
</feature>
<keyword evidence="5" id="KW-1185">Reference proteome</keyword>
<feature type="coiled-coil region" evidence="2">
    <location>
        <begin position="329"/>
        <end position="388"/>
    </location>
</feature>
<reference evidence="6" key="1">
    <citation type="submission" date="2025-08" db="UniProtKB">
        <authorList>
            <consortium name="RefSeq"/>
        </authorList>
    </citation>
    <scope>IDENTIFICATION</scope>
    <source>
        <tissue evidence="6">Tentacle</tissue>
    </source>
</reference>